<dbReference type="EMBL" id="LZLS01000089">
    <property type="protein sequence ID" value="OBK27758.1"/>
    <property type="molecule type" value="Genomic_DNA"/>
</dbReference>
<proteinExistence type="predicted"/>
<dbReference type="AlphaFoldDB" id="A0A1A3P0H7"/>
<name>A0A1A3P0H7_MYCAS</name>
<comment type="caution">
    <text evidence="1">The sequence shown here is derived from an EMBL/GenBank/DDBJ whole genome shotgun (WGS) entry which is preliminary data.</text>
</comment>
<dbReference type="Proteomes" id="UP000093928">
    <property type="component" value="Unassembled WGS sequence"/>
</dbReference>
<evidence type="ECO:0008006" key="3">
    <source>
        <dbReference type="Google" id="ProtNLM"/>
    </source>
</evidence>
<dbReference type="Gene3D" id="3.30.559.10">
    <property type="entry name" value="Chloramphenicol acetyltransferase-like domain"/>
    <property type="match status" value="1"/>
</dbReference>
<dbReference type="SUPFAM" id="SSF52777">
    <property type="entry name" value="CoA-dependent acyltransferases"/>
    <property type="match status" value="1"/>
</dbReference>
<dbReference type="InterPro" id="IPR023213">
    <property type="entry name" value="CAT-like_dom_sf"/>
</dbReference>
<organism evidence="1 2">
    <name type="scientific">Mycobacterium asiaticum</name>
    <dbReference type="NCBI Taxonomy" id="1790"/>
    <lineage>
        <taxon>Bacteria</taxon>
        <taxon>Bacillati</taxon>
        <taxon>Actinomycetota</taxon>
        <taxon>Actinomycetes</taxon>
        <taxon>Mycobacteriales</taxon>
        <taxon>Mycobacteriaceae</taxon>
        <taxon>Mycobacterium</taxon>
    </lineage>
</organism>
<evidence type="ECO:0000313" key="1">
    <source>
        <dbReference type="EMBL" id="OBK27758.1"/>
    </source>
</evidence>
<dbReference type="OrthoDB" id="8183309at2"/>
<dbReference type="RefSeq" id="WP_065143870.1">
    <property type="nucleotide sequence ID" value="NZ_LZLS01000089.1"/>
</dbReference>
<gene>
    <name evidence="1" type="ORF">A5634_22135</name>
</gene>
<accession>A0A1A3P0H7</accession>
<protein>
    <recommendedName>
        <fullName evidence="3">Diacylglycerol O-acyltransferase</fullName>
    </recommendedName>
</protein>
<reference evidence="1 2" key="1">
    <citation type="submission" date="2016-06" db="EMBL/GenBank/DDBJ databases">
        <authorList>
            <person name="Kjaerup R.B."/>
            <person name="Dalgaard T.S."/>
            <person name="Juul-Madsen H.R."/>
        </authorList>
    </citation>
    <scope>NUCLEOTIDE SEQUENCE [LARGE SCALE GENOMIC DNA]</scope>
    <source>
        <strain evidence="1 2">1165133.8</strain>
    </source>
</reference>
<sequence>MRDVIDLFDQAIFVGERATGMTDVVQYIWLYNRAIDSDALQQFHCNLKLGRLSRLIERLPVPFGRHRWVSSDCHTEIEVVSDERDRSEFDHWLEEQAHSPIDPERGPGWHLALLRFTDGGTGISLVTSHCIVDGTGLNEALSAAASELGDARIWSPRGTRRRLPVALEDTWQTVRELPEIGRAAFATIRRVRSTGDRAPSAANALTRPIVGPDVCVTMPTATVFIDARAWDAQAQSLGGTSNTLLAGLAVRIAERVGRVAADGSVLLTMPVDERTADDTRGNAVAHLNFTVDPASVTPDLRELRATIKMALRLRENTPDERRALLPIVPLLPQWLVRRIVGVTATSPTSVNFSNLGTIPALVARPDGTQADRFAIMGRYPGMTQKTVHRIGGRLQLVSGRAGGLVFLTVLSYEPGCPNSDDALRQQVWDSLADFSLEFRAGWQ</sequence>
<evidence type="ECO:0000313" key="2">
    <source>
        <dbReference type="Proteomes" id="UP000093928"/>
    </source>
</evidence>